<keyword evidence="2" id="KW-1185">Reference proteome</keyword>
<evidence type="ECO:0000313" key="2">
    <source>
        <dbReference type="Proteomes" id="UP000054018"/>
    </source>
</evidence>
<dbReference type="AlphaFoldDB" id="A0A0C9ZDB3"/>
<reference evidence="2" key="2">
    <citation type="submission" date="2015-01" db="EMBL/GenBank/DDBJ databases">
        <title>Evolutionary Origins and Diversification of the Mycorrhizal Mutualists.</title>
        <authorList>
            <consortium name="DOE Joint Genome Institute"/>
            <consortium name="Mycorrhizal Genomics Consortium"/>
            <person name="Kohler A."/>
            <person name="Kuo A."/>
            <person name="Nagy L.G."/>
            <person name="Floudas D."/>
            <person name="Copeland A."/>
            <person name="Barry K.W."/>
            <person name="Cichocki N."/>
            <person name="Veneault-Fourrey C."/>
            <person name="LaButti K."/>
            <person name="Lindquist E.A."/>
            <person name="Lipzen A."/>
            <person name="Lundell T."/>
            <person name="Morin E."/>
            <person name="Murat C."/>
            <person name="Riley R."/>
            <person name="Ohm R."/>
            <person name="Sun H."/>
            <person name="Tunlid A."/>
            <person name="Henrissat B."/>
            <person name="Grigoriev I.V."/>
            <person name="Hibbett D.S."/>
            <person name="Martin F."/>
        </authorList>
    </citation>
    <scope>NUCLEOTIDE SEQUENCE [LARGE SCALE GENOMIC DNA]</scope>
    <source>
        <strain evidence="2">441</strain>
    </source>
</reference>
<evidence type="ECO:0000313" key="1">
    <source>
        <dbReference type="EMBL" id="KIK20432.1"/>
    </source>
</evidence>
<sequence>MATLQPTSFEEDTGAGRDVISAKGNWAVSQPPSFIGWPSIYHGIGVIHQQNRPPSVQILNL</sequence>
<dbReference type="Proteomes" id="UP000054018">
    <property type="component" value="Unassembled WGS sequence"/>
</dbReference>
<accession>A0A0C9ZDB3</accession>
<name>A0A0C9ZDB3_9AGAM</name>
<gene>
    <name evidence="1" type="ORF">PISMIDRAFT_13018</name>
</gene>
<proteinExistence type="predicted"/>
<dbReference type="EMBL" id="KN833765">
    <property type="protein sequence ID" value="KIK20432.1"/>
    <property type="molecule type" value="Genomic_DNA"/>
</dbReference>
<dbReference type="HOGENOM" id="CLU_2923587_0_0_1"/>
<reference evidence="1 2" key="1">
    <citation type="submission" date="2014-04" db="EMBL/GenBank/DDBJ databases">
        <authorList>
            <consortium name="DOE Joint Genome Institute"/>
            <person name="Kuo A."/>
            <person name="Kohler A."/>
            <person name="Costa M.D."/>
            <person name="Nagy L.G."/>
            <person name="Floudas D."/>
            <person name="Copeland A."/>
            <person name="Barry K.W."/>
            <person name="Cichocki N."/>
            <person name="Veneault-Fourrey C."/>
            <person name="LaButti K."/>
            <person name="Lindquist E.A."/>
            <person name="Lipzen A."/>
            <person name="Lundell T."/>
            <person name="Morin E."/>
            <person name="Murat C."/>
            <person name="Sun H."/>
            <person name="Tunlid A."/>
            <person name="Henrissat B."/>
            <person name="Grigoriev I.V."/>
            <person name="Hibbett D.S."/>
            <person name="Martin F."/>
            <person name="Nordberg H.P."/>
            <person name="Cantor M.N."/>
            <person name="Hua S.X."/>
        </authorList>
    </citation>
    <scope>NUCLEOTIDE SEQUENCE [LARGE SCALE GENOMIC DNA]</scope>
    <source>
        <strain evidence="1 2">441</strain>
    </source>
</reference>
<organism evidence="1 2">
    <name type="scientific">Pisolithus microcarpus 441</name>
    <dbReference type="NCBI Taxonomy" id="765257"/>
    <lineage>
        <taxon>Eukaryota</taxon>
        <taxon>Fungi</taxon>
        <taxon>Dikarya</taxon>
        <taxon>Basidiomycota</taxon>
        <taxon>Agaricomycotina</taxon>
        <taxon>Agaricomycetes</taxon>
        <taxon>Agaricomycetidae</taxon>
        <taxon>Boletales</taxon>
        <taxon>Sclerodermatineae</taxon>
        <taxon>Pisolithaceae</taxon>
        <taxon>Pisolithus</taxon>
    </lineage>
</organism>
<protein>
    <submittedName>
        <fullName evidence="1">Uncharacterized protein</fullName>
    </submittedName>
</protein>